<organism evidence="3 4">
    <name type="scientific">Mycolicibacterium brisbanense</name>
    <dbReference type="NCBI Taxonomy" id="146020"/>
    <lineage>
        <taxon>Bacteria</taxon>
        <taxon>Bacillati</taxon>
        <taxon>Actinomycetota</taxon>
        <taxon>Actinomycetes</taxon>
        <taxon>Mycobacteriales</taxon>
        <taxon>Mycobacteriaceae</taxon>
        <taxon>Mycolicibacterium</taxon>
    </lineage>
</organism>
<dbReference type="InterPro" id="IPR052019">
    <property type="entry name" value="F420H2_bilvrd_red/Heme_oxyg"/>
</dbReference>
<evidence type="ECO:0000313" key="4">
    <source>
        <dbReference type="Proteomes" id="UP000069620"/>
    </source>
</evidence>
<dbReference type="STRING" id="146020.RMCB_3629"/>
<dbReference type="EMBL" id="BCSX01000033">
    <property type="protein sequence ID" value="GAS89533.1"/>
    <property type="molecule type" value="Genomic_DNA"/>
</dbReference>
<reference evidence="4" key="1">
    <citation type="journal article" date="2016" name="Genome Announc.">
        <title>Draft Genome Sequences of Five Rapidly Growing Mycobacterium Species, M. thermoresistibile, M. fortuitum subsp. acetamidolyticum, M. canariasense, M. brisbanense, and M. novocastrense.</title>
        <authorList>
            <person name="Katahira K."/>
            <person name="Ogura Y."/>
            <person name="Gotoh Y."/>
            <person name="Hayashi T."/>
        </authorList>
    </citation>
    <scope>NUCLEOTIDE SEQUENCE [LARGE SCALE GENOMIC DNA]</scope>
    <source>
        <strain evidence="4">JCM15654</strain>
    </source>
</reference>
<dbReference type="InterPro" id="IPR019965">
    <property type="entry name" value="PPOX_F420-dep_Rv2061_put"/>
</dbReference>
<dbReference type="PANTHER" id="PTHR35176">
    <property type="entry name" value="HEME OXYGENASE HI_0854-RELATED"/>
    <property type="match status" value="1"/>
</dbReference>
<dbReference type="OrthoDB" id="5738083at2"/>
<evidence type="ECO:0000259" key="2">
    <source>
        <dbReference type="Pfam" id="PF01243"/>
    </source>
</evidence>
<dbReference type="Gene3D" id="2.30.110.10">
    <property type="entry name" value="Electron Transport, Fmn-binding Protein, Chain A"/>
    <property type="match status" value="1"/>
</dbReference>
<protein>
    <recommendedName>
        <fullName evidence="2">Pyridoxamine 5'-phosphate oxidase N-terminal domain-containing protein</fullName>
    </recommendedName>
</protein>
<dbReference type="GO" id="GO:0016627">
    <property type="term" value="F:oxidoreductase activity, acting on the CH-CH group of donors"/>
    <property type="evidence" value="ECO:0007669"/>
    <property type="project" value="TreeGrafter"/>
</dbReference>
<comment type="caution">
    <text evidence="3">The sequence shown here is derived from an EMBL/GenBank/DDBJ whole genome shotgun (WGS) entry which is preliminary data.</text>
</comment>
<evidence type="ECO:0000256" key="1">
    <source>
        <dbReference type="ARBA" id="ARBA00023002"/>
    </source>
</evidence>
<dbReference type="SUPFAM" id="SSF50475">
    <property type="entry name" value="FMN-binding split barrel"/>
    <property type="match status" value="1"/>
</dbReference>
<dbReference type="InterPro" id="IPR011576">
    <property type="entry name" value="Pyridox_Oxase_N"/>
</dbReference>
<dbReference type="RefSeq" id="WP_062829907.1">
    <property type="nucleotide sequence ID" value="NZ_BCSX01000033.1"/>
</dbReference>
<dbReference type="Proteomes" id="UP000069620">
    <property type="component" value="Unassembled WGS sequence"/>
</dbReference>
<keyword evidence="1" id="KW-0560">Oxidoreductase</keyword>
<dbReference type="GO" id="GO:0005829">
    <property type="term" value="C:cytosol"/>
    <property type="evidence" value="ECO:0007669"/>
    <property type="project" value="TreeGrafter"/>
</dbReference>
<feature type="domain" description="Pyridoxamine 5'-phosphate oxidase N-terminal" evidence="2">
    <location>
        <begin position="11"/>
        <end position="91"/>
    </location>
</feature>
<dbReference type="NCBIfam" id="TIGR03666">
    <property type="entry name" value="Rv2061_F420"/>
    <property type="match status" value="1"/>
</dbReference>
<reference evidence="4" key="2">
    <citation type="submission" date="2016-02" db="EMBL/GenBank/DDBJ databases">
        <title>Draft genome sequence of five rapidly growing Mycobacterium species.</title>
        <authorList>
            <person name="Katahira K."/>
            <person name="Gotou Y."/>
            <person name="Iida K."/>
            <person name="Ogura Y."/>
            <person name="Hayashi T."/>
        </authorList>
    </citation>
    <scope>NUCLEOTIDE SEQUENCE [LARGE SCALE GENOMIC DNA]</scope>
    <source>
        <strain evidence="4">JCM15654</strain>
    </source>
</reference>
<dbReference type="GO" id="GO:0070967">
    <property type="term" value="F:coenzyme F420 binding"/>
    <property type="evidence" value="ECO:0007669"/>
    <property type="project" value="TreeGrafter"/>
</dbReference>
<evidence type="ECO:0000313" key="3">
    <source>
        <dbReference type="EMBL" id="GAS89533.1"/>
    </source>
</evidence>
<dbReference type="Pfam" id="PF01243">
    <property type="entry name" value="PNPOx_N"/>
    <property type="match status" value="1"/>
</dbReference>
<gene>
    <name evidence="3" type="ORF">RMCB_3629</name>
</gene>
<name>A0A100W0T1_9MYCO</name>
<accession>A0A100W0T1</accession>
<dbReference type="PANTHER" id="PTHR35176:SF11">
    <property type="entry name" value="PYRIDOXAMINE 5'-PHOSPHATE OXIDASE FAMILY PROTEIN"/>
    <property type="match status" value="1"/>
</dbReference>
<sequence length="132" mass="14726">MTGTSTDWEVVGRANYVSFTSYRKDGSAVSTPVWIAPAGGKLYFFSEVGAHKVKRIRRNPAVTLQPCDVRGRTIPGSPIVDGTARVLDHAETPRVRKIVNRKYRLLGPLSEFGVWITRRQRASFAIEIGPRQ</sequence>
<proteinExistence type="predicted"/>
<dbReference type="AlphaFoldDB" id="A0A100W0T1"/>
<dbReference type="InterPro" id="IPR012349">
    <property type="entry name" value="Split_barrel_FMN-bd"/>
</dbReference>
<keyword evidence="4" id="KW-1185">Reference proteome</keyword>